<reference evidence="3 4" key="1">
    <citation type="journal article" date="2012" name="Genome Biol.">
        <title>Genome and low-iron response of an oceanic diatom adapted to chronic iron limitation.</title>
        <authorList>
            <person name="Lommer M."/>
            <person name="Specht M."/>
            <person name="Roy A.S."/>
            <person name="Kraemer L."/>
            <person name="Andreson R."/>
            <person name="Gutowska M.A."/>
            <person name="Wolf J."/>
            <person name="Bergner S.V."/>
            <person name="Schilhabel M.B."/>
            <person name="Klostermeier U.C."/>
            <person name="Beiko R.G."/>
            <person name="Rosenstiel P."/>
            <person name="Hippler M."/>
            <person name="Laroche J."/>
        </authorList>
    </citation>
    <scope>NUCLEOTIDE SEQUENCE [LARGE SCALE GENOMIC DNA]</scope>
    <source>
        <strain evidence="3 4">CCMP1005</strain>
    </source>
</reference>
<accession>K0R715</accession>
<dbReference type="AlphaFoldDB" id="K0R715"/>
<gene>
    <name evidence="3" type="ORF">THAOC_36962</name>
</gene>
<feature type="compositionally biased region" description="Basic and acidic residues" evidence="1">
    <location>
        <begin position="425"/>
        <end position="453"/>
    </location>
</feature>
<evidence type="ECO:0000313" key="3">
    <source>
        <dbReference type="EMBL" id="EJK44491.1"/>
    </source>
</evidence>
<keyword evidence="2" id="KW-0812">Transmembrane</keyword>
<sequence>MIGFSGRLLTFVLSAYLIQIVTVGVLCITRRPKLALLSLVSIFDPYQVYFKAVRGKARGMMYGLSKAVDILSVALDYDHSSSEACRLDLERALSAIGHYALVVVSTINIPQKAEAKEIRREVFESRKFDGDYFVSLPPKQALHVLRLAVLQAIECERAKGCLAKLTNEQHVALLSYLNDYCGGASSVSSSVTSSKLPFAYVHLVNWGVKILTAFYLVTFECLAAEDWDTTSVCMPWEICKLRESNPTASTWMFFIWVNLMTLAILYFLFGILEVYVCVNDTWQSGLVLQNYEGIIDLICEPLLMKPASIADLSAVYNTSKASIQATGFCLPGLPQLQVRRAGEAVREVSRPATLAEDTVHELQAVAWTPRSSDASARYLTLGEPASTPFELGSGGPTYKQAKGLPRPLRTNCAWSPPGSPPFGTRSKERPWNEESRTETESEEALLHHTQDPRRKARSAVSKPDKATTGAPFRLIFGRMRAQVSYPYSALSQSKRCTSWPAFLEPVLRPQIMAPPRPSITPSLHSTTLRQAYYQADRHRSQREYSYSIHLHRRSSETSLRFASSLKYQMASSAGDKSLSRCKGSRQVRLGDETHQDDARVAEATGERRRQHQT</sequence>
<evidence type="ECO:0000313" key="4">
    <source>
        <dbReference type="Proteomes" id="UP000266841"/>
    </source>
</evidence>
<evidence type="ECO:0000256" key="2">
    <source>
        <dbReference type="SAM" id="Phobius"/>
    </source>
</evidence>
<dbReference type="EMBL" id="AGNL01049622">
    <property type="protein sequence ID" value="EJK44491.1"/>
    <property type="molecule type" value="Genomic_DNA"/>
</dbReference>
<comment type="caution">
    <text evidence="3">The sequence shown here is derived from an EMBL/GenBank/DDBJ whole genome shotgun (WGS) entry which is preliminary data.</text>
</comment>
<feature type="region of interest" description="Disordered" evidence="1">
    <location>
        <begin position="574"/>
        <end position="613"/>
    </location>
</feature>
<organism evidence="3 4">
    <name type="scientific">Thalassiosira oceanica</name>
    <name type="common">Marine diatom</name>
    <dbReference type="NCBI Taxonomy" id="159749"/>
    <lineage>
        <taxon>Eukaryota</taxon>
        <taxon>Sar</taxon>
        <taxon>Stramenopiles</taxon>
        <taxon>Ochrophyta</taxon>
        <taxon>Bacillariophyta</taxon>
        <taxon>Coscinodiscophyceae</taxon>
        <taxon>Thalassiosirophycidae</taxon>
        <taxon>Thalassiosirales</taxon>
        <taxon>Thalassiosiraceae</taxon>
        <taxon>Thalassiosira</taxon>
    </lineage>
</organism>
<feature type="region of interest" description="Disordered" evidence="1">
    <location>
        <begin position="410"/>
        <end position="467"/>
    </location>
</feature>
<feature type="transmembrane region" description="Helical" evidence="2">
    <location>
        <begin position="250"/>
        <end position="269"/>
    </location>
</feature>
<evidence type="ECO:0000256" key="1">
    <source>
        <dbReference type="SAM" id="MobiDB-lite"/>
    </source>
</evidence>
<keyword evidence="2" id="KW-0472">Membrane</keyword>
<proteinExistence type="predicted"/>
<dbReference type="Proteomes" id="UP000266841">
    <property type="component" value="Unassembled WGS sequence"/>
</dbReference>
<feature type="transmembrane region" description="Helical" evidence="2">
    <location>
        <begin position="6"/>
        <end position="28"/>
    </location>
</feature>
<feature type="compositionally biased region" description="Basic and acidic residues" evidence="1">
    <location>
        <begin position="588"/>
        <end position="607"/>
    </location>
</feature>
<name>K0R715_THAOC</name>
<keyword evidence="2" id="KW-1133">Transmembrane helix</keyword>
<protein>
    <submittedName>
        <fullName evidence="3">Uncharacterized protein</fullName>
    </submittedName>
</protein>
<keyword evidence="4" id="KW-1185">Reference proteome</keyword>